<evidence type="ECO:0000256" key="1">
    <source>
        <dbReference type="ARBA" id="ARBA00023015"/>
    </source>
</evidence>
<dbReference type="Gene3D" id="3.30.70.920">
    <property type="match status" value="1"/>
</dbReference>
<reference evidence="5 6" key="1">
    <citation type="submission" date="2020-08" db="EMBL/GenBank/DDBJ databases">
        <title>Bridging the membrane lipid divide: bacteria of the FCB group superphylum have the potential to synthesize archaeal ether lipids.</title>
        <authorList>
            <person name="Villanueva L."/>
            <person name="Von Meijenfeldt F.A.B."/>
            <person name="Westbye A.B."/>
            <person name="Yadav S."/>
            <person name="Hopmans E.C."/>
            <person name="Dutilh B.E."/>
            <person name="Sinninghe Damste J.S."/>
        </authorList>
    </citation>
    <scope>NUCLEOTIDE SEQUENCE [LARGE SCALE GENOMIC DNA]</scope>
    <source>
        <strain evidence="5">NIOZ-UU27</strain>
    </source>
</reference>
<dbReference type="Pfam" id="PF01037">
    <property type="entry name" value="AsnC_trans_reg"/>
    <property type="match status" value="1"/>
</dbReference>
<gene>
    <name evidence="5" type="ORF">H8E19_05905</name>
</gene>
<evidence type="ECO:0000256" key="2">
    <source>
        <dbReference type="ARBA" id="ARBA00023125"/>
    </source>
</evidence>
<evidence type="ECO:0000256" key="3">
    <source>
        <dbReference type="ARBA" id="ARBA00023163"/>
    </source>
</evidence>
<keyword evidence="3" id="KW-0804">Transcription</keyword>
<dbReference type="PROSITE" id="PS50956">
    <property type="entry name" value="HTH_ASNC_2"/>
    <property type="match status" value="1"/>
</dbReference>
<accession>A0A8J6MZ52</accession>
<dbReference type="Gene3D" id="1.10.10.10">
    <property type="entry name" value="Winged helix-like DNA-binding domain superfamily/Winged helix DNA-binding domain"/>
    <property type="match status" value="1"/>
</dbReference>
<dbReference type="GO" id="GO:0043200">
    <property type="term" value="P:response to amino acid"/>
    <property type="evidence" value="ECO:0007669"/>
    <property type="project" value="TreeGrafter"/>
</dbReference>
<feature type="domain" description="HTH asnC-type" evidence="4">
    <location>
        <begin position="1"/>
        <end position="62"/>
    </location>
</feature>
<dbReference type="PRINTS" id="PR00033">
    <property type="entry name" value="HTHASNC"/>
</dbReference>
<organism evidence="5 6">
    <name type="scientific">Candidatus Desulfacyla euxinica</name>
    <dbReference type="NCBI Taxonomy" id="2841693"/>
    <lineage>
        <taxon>Bacteria</taxon>
        <taxon>Deltaproteobacteria</taxon>
        <taxon>Candidatus Desulfacyla</taxon>
    </lineage>
</organism>
<dbReference type="PANTHER" id="PTHR30154">
    <property type="entry name" value="LEUCINE-RESPONSIVE REGULATORY PROTEIN"/>
    <property type="match status" value="1"/>
</dbReference>
<dbReference type="GO" id="GO:0043565">
    <property type="term" value="F:sequence-specific DNA binding"/>
    <property type="evidence" value="ECO:0007669"/>
    <property type="project" value="InterPro"/>
</dbReference>
<dbReference type="Proteomes" id="UP000650524">
    <property type="component" value="Unassembled WGS sequence"/>
</dbReference>
<comment type="caution">
    <text evidence="5">The sequence shown here is derived from an EMBL/GenBank/DDBJ whole genome shotgun (WGS) entry which is preliminary data.</text>
</comment>
<evidence type="ECO:0000259" key="4">
    <source>
        <dbReference type="PROSITE" id="PS50956"/>
    </source>
</evidence>
<evidence type="ECO:0000313" key="6">
    <source>
        <dbReference type="Proteomes" id="UP000650524"/>
    </source>
</evidence>
<dbReference type="Pfam" id="PF13404">
    <property type="entry name" value="HTH_AsnC-type"/>
    <property type="match status" value="1"/>
</dbReference>
<dbReference type="SMART" id="SM00344">
    <property type="entry name" value="HTH_ASNC"/>
    <property type="match status" value="1"/>
</dbReference>
<evidence type="ECO:0000313" key="5">
    <source>
        <dbReference type="EMBL" id="MBC8176921.1"/>
    </source>
</evidence>
<dbReference type="InterPro" id="IPR036388">
    <property type="entry name" value="WH-like_DNA-bd_sf"/>
</dbReference>
<dbReference type="SUPFAM" id="SSF46785">
    <property type="entry name" value="Winged helix' DNA-binding domain"/>
    <property type="match status" value="1"/>
</dbReference>
<dbReference type="InterPro" id="IPR000485">
    <property type="entry name" value="AsnC-type_HTH_dom"/>
</dbReference>
<proteinExistence type="predicted"/>
<keyword evidence="1" id="KW-0805">Transcription regulation</keyword>
<dbReference type="GO" id="GO:0005829">
    <property type="term" value="C:cytosol"/>
    <property type="evidence" value="ECO:0007669"/>
    <property type="project" value="TreeGrafter"/>
</dbReference>
<keyword evidence="2" id="KW-0238">DNA-binding</keyword>
<dbReference type="EMBL" id="JACNJD010000174">
    <property type="protein sequence ID" value="MBC8176921.1"/>
    <property type="molecule type" value="Genomic_DNA"/>
</dbReference>
<dbReference type="InterPro" id="IPR019888">
    <property type="entry name" value="Tscrpt_reg_AsnC-like"/>
</dbReference>
<dbReference type="InterPro" id="IPR011008">
    <property type="entry name" value="Dimeric_a/b-barrel"/>
</dbReference>
<dbReference type="PANTHER" id="PTHR30154:SF53">
    <property type="entry name" value="HTH-TYPE TRANSCRIPTIONAL REGULATOR LRPC"/>
    <property type="match status" value="1"/>
</dbReference>
<dbReference type="SUPFAM" id="SSF54909">
    <property type="entry name" value="Dimeric alpha+beta barrel"/>
    <property type="match status" value="1"/>
</dbReference>
<dbReference type="InterPro" id="IPR019887">
    <property type="entry name" value="Tscrpt_reg_AsnC/Lrp_C"/>
</dbReference>
<dbReference type="InterPro" id="IPR036390">
    <property type="entry name" value="WH_DNA-bd_sf"/>
</dbReference>
<protein>
    <submittedName>
        <fullName evidence="5">Lrp/AsnC family transcriptional regulator</fullName>
    </submittedName>
</protein>
<dbReference type="AlphaFoldDB" id="A0A8J6MZ52"/>
<sequence>MDRKDTGILNILQNNSKASNPAIGKAVGLTPSAVFERIRKLEARDVIESYHTKLNPKAVGLGVLAFVFLKVAIGEDETDIDQALAQIEEVQEVYHVAGEDCYMMKGWAADNADLGRLLLEKVHPVKGILATRTTIVLKTVKENAWIPLGGGLKANNPA</sequence>
<name>A0A8J6MZ52_9DELT</name>